<feature type="domain" description="Peptide methionine sulphoxide reductase MsrA" evidence="5">
    <location>
        <begin position="9"/>
        <end position="160"/>
    </location>
</feature>
<dbReference type="EC" id="1.8.4.11" evidence="4"/>
<accession>A0A1F7Z6U6</accession>
<name>A0A1F7Z6U6_9BACT</name>
<keyword evidence="1 4" id="KW-0560">Oxidoreductase</keyword>
<dbReference type="HAMAP" id="MF_01401">
    <property type="entry name" value="MsrA"/>
    <property type="match status" value="1"/>
</dbReference>
<dbReference type="EMBL" id="MGGR01000005">
    <property type="protein sequence ID" value="OGM34495.1"/>
    <property type="molecule type" value="Genomic_DNA"/>
</dbReference>
<dbReference type="PANTHER" id="PTHR43774">
    <property type="entry name" value="PEPTIDE METHIONINE SULFOXIDE REDUCTASE"/>
    <property type="match status" value="1"/>
</dbReference>
<dbReference type="InterPro" id="IPR002569">
    <property type="entry name" value="Met_Sox_Rdtase_MsrA_dom"/>
</dbReference>
<reference evidence="6 7" key="1">
    <citation type="journal article" date="2016" name="Nat. Commun.">
        <title>Thousands of microbial genomes shed light on interconnected biogeochemical processes in an aquifer system.</title>
        <authorList>
            <person name="Anantharaman K."/>
            <person name="Brown C.T."/>
            <person name="Hug L.A."/>
            <person name="Sharon I."/>
            <person name="Castelle C.J."/>
            <person name="Probst A.J."/>
            <person name="Thomas B.C."/>
            <person name="Singh A."/>
            <person name="Wilkins M.J."/>
            <person name="Karaoz U."/>
            <person name="Brodie E.L."/>
            <person name="Williams K.H."/>
            <person name="Hubbard S.S."/>
            <person name="Banfield J.F."/>
        </authorList>
    </citation>
    <scope>NUCLEOTIDE SEQUENCE [LARGE SCALE GENOMIC DNA]</scope>
</reference>
<comment type="similarity">
    <text evidence="4">Belongs to the MsrA Met sulfoxide reductase family.</text>
</comment>
<protein>
    <recommendedName>
        <fullName evidence="4">Peptide methionine sulfoxide reductase MsrA</fullName>
        <shortName evidence="4">Protein-methionine-S-oxide reductase</shortName>
        <ecNumber evidence="4">1.8.4.11</ecNumber>
    </recommendedName>
    <alternativeName>
        <fullName evidence="4">Peptide-methionine (S)-S-oxide reductase</fullName>
        <shortName evidence="4">Peptide Met(O) reductase</shortName>
    </alternativeName>
</protein>
<comment type="catalytic activity">
    <reaction evidence="2 4">
        <text>L-methionyl-[protein] + [thioredoxin]-disulfide + H2O = L-methionyl-(S)-S-oxide-[protein] + [thioredoxin]-dithiol</text>
        <dbReference type="Rhea" id="RHEA:14217"/>
        <dbReference type="Rhea" id="RHEA-COMP:10698"/>
        <dbReference type="Rhea" id="RHEA-COMP:10700"/>
        <dbReference type="Rhea" id="RHEA-COMP:12313"/>
        <dbReference type="Rhea" id="RHEA-COMP:12315"/>
        <dbReference type="ChEBI" id="CHEBI:15377"/>
        <dbReference type="ChEBI" id="CHEBI:16044"/>
        <dbReference type="ChEBI" id="CHEBI:29950"/>
        <dbReference type="ChEBI" id="CHEBI:44120"/>
        <dbReference type="ChEBI" id="CHEBI:50058"/>
        <dbReference type="EC" id="1.8.4.11"/>
    </reaction>
</comment>
<evidence type="ECO:0000313" key="6">
    <source>
        <dbReference type="EMBL" id="OGM34495.1"/>
    </source>
</evidence>
<organism evidence="6 7">
    <name type="scientific">Candidatus Woesebacteria bacterium RIFCSPHIGHO2_02_FULL_39_13</name>
    <dbReference type="NCBI Taxonomy" id="1802505"/>
    <lineage>
        <taxon>Bacteria</taxon>
        <taxon>Candidatus Woeseibacteriota</taxon>
    </lineage>
</organism>
<comment type="caution">
    <text evidence="6">The sequence shown here is derived from an EMBL/GenBank/DDBJ whole genome shotgun (WGS) entry which is preliminary data.</text>
</comment>
<evidence type="ECO:0000256" key="3">
    <source>
        <dbReference type="ARBA" id="ARBA00048782"/>
    </source>
</evidence>
<evidence type="ECO:0000259" key="5">
    <source>
        <dbReference type="Pfam" id="PF01625"/>
    </source>
</evidence>
<dbReference type="Pfam" id="PF01625">
    <property type="entry name" value="PMSR"/>
    <property type="match status" value="1"/>
</dbReference>
<evidence type="ECO:0000313" key="7">
    <source>
        <dbReference type="Proteomes" id="UP000177169"/>
    </source>
</evidence>
<dbReference type="InterPro" id="IPR036509">
    <property type="entry name" value="Met_Sox_Rdtase_MsrA_sf"/>
</dbReference>
<dbReference type="Proteomes" id="UP000177169">
    <property type="component" value="Unassembled WGS sequence"/>
</dbReference>
<comment type="catalytic activity">
    <reaction evidence="3 4">
        <text>[thioredoxin]-disulfide + L-methionine + H2O = L-methionine (S)-S-oxide + [thioredoxin]-dithiol</text>
        <dbReference type="Rhea" id="RHEA:19993"/>
        <dbReference type="Rhea" id="RHEA-COMP:10698"/>
        <dbReference type="Rhea" id="RHEA-COMP:10700"/>
        <dbReference type="ChEBI" id="CHEBI:15377"/>
        <dbReference type="ChEBI" id="CHEBI:29950"/>
        <dbReference type="ChEBI" id="CHEBI:50058"/>
        <dbReference type="ChEBI" id="CHEBI:57844"/>
        <dbReference type="ChEBI" id="CHEBI:58772"/>
        <dbReference type="EC" id="1.8.4.11"/>
    </reaction>
</comment>
<dbReference type="Gene3D" id="3.30.1060.10">
    <property type="entry name" value="Peptide methionine sulphoxide reductase MsrA"/>
    <property type="match status" value="1"/>
</dbReference>
<comment type="function">
    <text evidence="4">Has an important function as a repair enzyme for proteins that have been inactivated by oxidation. Catalyzes the reversible oxidation-reduction of methionine sulfoxide in proteins to methionine.</text>
</comment>
<evidence type="ECO:0000256" key="1">
    <source>
        <dbReference type="ARBA" id="ARBA00023002"/>
    </source>
</evidence>
<sequence length="182" mass="20613">MKDKKLDIATFAGGCFWCTEAIFRRLRGVGSVTPGYSGGKMENPSYEQVAAGVTGHAEAIQIEFDPLAISFSKLLEVFFATHDPTTLNRQGADVGSQYRSVIFYHGEKQKKLAIDFVGKLEKSKEFNQKIVTEVLPFTSFYPAEKVHKDYYEKSRGAFYCKLVIDPKIQKLYKDFSKLVKKE</sequence>
<feature type="active site" evidence="4">
    <location>
        <position position="15"/>
    </location>
</feature>
<evidence type="ECO:0000256" key="2">
    <source>
        <dbReference type="ARBA" id="ARBA00047806"/>
    </source>
</evidence>
<proteinExistence type="inferred from homology"/>
<dbReference type="PANTHER" id="PTHR43774:SF1">
    <property type="entry name" value="PEPTIDE METHIONINE SULFOXIDE REDUCTASE MSRA 2"/>
    <property type="match status" value="1"/>
</dbReference>
<dbReference type="STRING" id="1802505.A3D01_03035"/>
<dbReference type="GO" id="GO:0033744">
    <property type="term" value="F:L-methionine:thioredoxin-disulfide S-oxidoreductase activity"/>
    <property type="evidence" value="ECO:0007669"/>
    <property type="project" value="RHEA"/>
</dbReference>
<gene>
    <name evidence="4" type="primary">msrA</name>
    <name evidence="6" type="ORF">A3D01_03035</name>
</gene>
<dbReference type="NCBIfam" id="TIGR00401">
    <property type="entry name" value="msrA"/>
    <property type="match status" value="1"/>
</dbReference>
<evidence type="ECO:0000256" key="4">
    <source>
        <dbReference type="HAMAP-Rule" id="MF_01401"/>
    </source>
</evidence>
<dbReference type="SUPFAM" id="SSF55068">
    <property type="entry name" value="Peptide methionine sulfoxide reductase"/>
    <property type="match status" value="1"/>
</dbReference>
<dbReference type="GO" id="GO:0008113">
    <property type="term" value="F:peptide-methionine (S)-S-oxide reductase activity"/>
    <property type="evidence" value="ECO:0007669"/>
    <property type="project" value="UniProtKB-UniRule"/>
</dbReference>
<dbReference type="AlphaFoldDB" id="A0A1F7Z6U6"/>